<keyword evidence="1" id="KW-1133">Transmembrane helix</keyword>
<comment type="caution">
    <text evidence="2">The sequence shown here is derived from an EMBL/GenBank/DDBJ whole genome shotgun (WGS) entry which is preliminary data.</text>
</comment>
<evidence type="ECO:0000313" key="3">
    <source>
        <dbReference type="Proteomes" id="UP001189429"/>
    </source>
</evidence>
<evidence type="ECO:0008006" key="4">
    <source>
        <dbReference type="Google" id="ProtNLM"/>
    </source>
</evidence>
<keyword evidence="3" id="KW-1185">Reference proteome</keyword>
<sequence length="265" mass="29175">MRHGIYCTSRCILGDSSLPVETVGSLLTVSCLVPASVGMAFMVLKITEVRVTMGERVKSFRFDEAKCHNEDDRIVVQNNIMMFMKHHGHVDKNASDEDIMQEFEAMIQSGVPKLFAASLGPVGFPYNFATCMSLPYGLQCFDYFYASIRDGMPARTICLDVAYGMTIVCAVLPTCLAISFAFARKVAARHCRVGHTLSVCMLTALNVVFLGGVHTILNIFLKRAIEGSYVGIAVFCSTVVCLCVGALLCYRSYANEKYHRRLGAT</sequence>
<dbReference type="EMBL" id="CAUYUJ010003002">
    <property type="protein sequence ID" value="CAK0803405.1"/>
    <property type="molecule type" value="Genomic_DNA"/>
</dbReference>
<gene>
    <name evidence="2" type="ORF">PCOR1329_LOCUS10577</name>
</gene>
<dbReference type="Proteomes" id="UP001189429">
    <property type="component" value="Unassembled WGS sequence"/>
</dbReference>
<keyword evidence="1" id="KW-0472">Membrane</keyword>
<proteinExistence type="predicted"/>
<protein>
    <recommendedName>
        <fullName evidence="4">Transmembrane 9 superfamily member</fullName>
    </recommendedName>
</protein>
<evidence type="ECO:0000313" key="2">
    <source>
        <dbReference type="EMBL" id="CAK0803405.1"/>
    </source>
</evidence>
<feature type="transmembrane region" description="Helical" evidence="1">
    <location>
        <begin position="229"/>
        <end position="250"/>
    </location>
</feature>
<evidence type="ECO:0000256" key="1">
    <source>
        <dbReference type="SAM" id="Phobius"/>
    </source>
</evidence>
<accession>A0ABN9QJ16</accession>
<feature type="transmembrane region" description="Helical" evidence="1">
    <location>
        <begin position="195"/>
        <end position="217"/>
    </location>
</feature>
<feature type="transmembrane region" description="Helical" evidence="1">
    <location>
        <begin position="161"/>
        <end position="183"/>
    </location>
</feature>
<keyword evidence="1" id="KW-0812">Transmembrane</keyword>
<organism evidence="2 3">
    <name type="scientific">Prorocentrum cordatum</name>
    <dbReference type="NCBI Taxonomy" id="2364126"/>
    <lineage>
        <taxon>Eukaryota</taxon>
        <taxon>Sar</taxon>
        <taxon>Alveolata</taxon>
        <taxon>Dinophyceae</taxon>
        <taxon>Prorocentrales</taxon>
        <taxon>Prorocentraceae</taxon>
        <taxon>Prorocentrum</taxon>
    </lineage>
</organism>
<reference evidence="2" key="1">
    <citation type="submission" date="2023-10" db="EMBL/GenBank/DDBJ databases">
        <authorList>
            <person name="Chen Y."/>
            <person name="Shah S."/>
            <person name="Dougan E. K."/>
            <person name="Thang M."/>
            <person name="Chan C."/>
        </authorList>
    </citation>
    <scope>NUCLEOTIDE SEQUENCE [LARGE SCALE GENOMIC DNA]</scope>
</reference>
<name>A0ABN9QJ16_9DINO</name>